<keyword evidence="6 14" id="KW-0732">Signal</keyword>
<dbReference type="SMART" id="SM00255">
    <property type="entry name" value="TIR"/>
    <property type="match status" value="1"/>
</dbReference>
<dbReference type="AlphaFoldDB" id="A0A8T0EUW9"/>
<keyword evidence="3" id="KW-0399">Innate immunity</keyword>
<dbReference type="PANTHER" id="PTHR24365">
    <property type="entry name" value="TOLL-LIKE RECEPTOR"/>
    <property type="match status" value="1"/>
</dbReference>
<evidence type="ECO:0000256" key="12">
    <source>
        <dbReference type="ARBA" id="ARBA00023180"/>
    </source>
</evidence>
<reference evidence="16" key="2">
    <citation type="submission" date="2020-06" db="EMBL/GenBank/DDBJ databases">
        <authorList>
            <person name="Sheffer M."/>
        </authorList>
    </citation>
    <scope>NUCLEOTIDE SEQUENCE</scope>
</reference>
<name>A0A8T0EUW9_ARGBR</name>
<dbReference type="PANTHER" id="PTHR24365:SF530">
    <property type="entry name" value="MSTPROX-RELATED"/>
    <property type="match status" value="1"/>
</dbReference>
<evidence type="ECO:0000259" key="15">
    <source>
        <dbReference type="PROSITE" id="PS50104"/>
    </source>
</evidence>
<dbReference type="PRINTS" id="PR01537">
    <property type="entry name" value="INTRLKN1R1F"/>
</dbReference>
<proteinExistence type="inferred from homology"/>
<dbReference type="SUPFAM" id="SSF52058">
    <property type="entry name" value="L domain-like"/>
    <property type="match status" value="2"/>
</dbReference>
<dbReference type="Gene3D" id="3.80.10.10">
    <property type="entry name" value="Ribonuclease Inhibitor"/>
    <property type="match status" value="3"/>
</dbReference>
<dbReference type="Pfam" id="PF13855">
    <property type="entry name" value="LRR_8"/>
    <property type="match status" value="2"/>
</dbReference>
<dbReference type="Pfam" id="PF01582">
    <property type="entry name" value="TIR"/>
    <property type="match status" value="1"/>
</dbReference>
<keyword evidence="11 16" id="KW-0675">Receptor</keyword>
<sequence length="819" mass="94570">MVAGFCGFFCLMNMLAFDIGEVTAESQTTALYHDSPTSCRIFENSDIIGLVAFCSAFQPNETSYILPNTTTRLQLFRVVNLSTNISLAPNMDQLLVLEMIACNLQNITSVMFEGLRNLQRISLMKNSIIELPPDTFRHNPLLESVDLSNNFLFSIDRITHSLRNLRLLMNLNLSKNKGISFVSNEDFKPMNNTSLKSLDLADCIIERIDDEAFKWFNCLASLNVSRNLLGDIALKNLSNTLSQDCLKDFRASEMRDEMYFSLHFLLWLTYSEVEYLDLSKNKFSYFPLEGYRQLKILNVDYCGITFAPYQKFSGMSKLEILLMKQHFIKNINQQFKSASKLKILDLSEFSGEITLMSVNIAGYAFENQKELEILYMNSLPLKNGILKNMFNGLSNLKEIYLSRCYIPLIEEYSFETLENLVSIDLSNNLISELANNTLFGLRNVRKILLDGNRLSFLNNSYPFEFTPKLEVLSLNQNKIFSFPSGMFLNLNVLGIIRVGDNFIQPWTEEILPFSGNLTLFMLKKNKISFFTKLMLEDLNKVELVDLSGNPINCSHCSTKDLQIWLESTNTSFVKLASEEKNFLCHEPQELKGITVPNADLDFLDDYCIPKKVDVAKIIYSTTVPLLVIAIILALVWYRWHWNIKYMLFLARSRTKTYKDQVNAHRYEFDAFVSYCDKDLPWIRNELLRSLETEEDRITCCLPDRDFIAGCSVLNNIAAAIEQSRTTLLILSNEYLSSDWCKFEAEIAQHKLFEDTRNGLILILLEPLHKEKITKNLQYVIQTRTCIQWTKNTAGKKLFWKRIRLAIMNPEEKTWFTHIT</sequence>
<evidence type="ECO:0000256" key="14">
    <source>
        <dbReference type="SAM" id="SignalP"/>
    </source>
</evidence>
<dbReference type="InterPro" id="IPR032675">
    <property type="entry name" value="LRR_dom_sf"/>
</dbReference>
<comment type="subcellular location">
    <subcellularLocation>
        <location evidence="1">Membrane</location>
        <topology evidence="1">Single-pass type I membrane protein</topology>
    </subcellularLocation>
</comment>
<evidence type="ECO:0000256" key="7">
    <source>
        <dbReference type="ARBA" id="ARBA00022737"/>
    </source>
</evidence>
<feature type="chain" id="PRO_5035847547" evidence="14">
    <location>
        <begin position="25"/>
        <end position="819"/>
    </location>
</feature>
<keyword evidence="12" id="KW-0325">Glycoprotein</keyword>
<dbReference type="InterPro" id="IPR017241">
    <property type="entry name" value="Toll-like_receptor"/>
</dbReference>
<dbReference type="InterPro" id="IPR001611">
    <property type="entry name" value="Leu-rich_rpt"/>
</dbReference>
<dbReference type="GO" id="GO:0045087">
    <property type="term" value="P:innate immune response"/>
    <property type="evidence" value="ECO:0007669"/>
    <property type="project" value="UniProtKB-KW"/>
</dbReference>
<keyword evidence="8" id="KW-0391">Immunity</keyword>
<keyword evidence="4" id="KW-0433">Leucine-rich repeat</keyword>
<feature type="transmembrane region" description="Helical" evidence="13">
    <location>
        <begin position="617"/>
        <end position="637"/>
    </location>
</feature>
<feature type="domain" description="TIR" evidence="15">
    <location>
        <begin position="666"/>
        <end position="806"/>
    </location>
</feature>
<evidence type="ECO:0000256" key="11">
    <source>
        <dbReference type="ARBA" id="ARBA00023170"/>
    </source>
</evidence>
<dbReference type="Gene3D" id="3.40.50.10140">
    <property type="entry name" value="Toll/interleukin-1 receptor homology (TIR) domain"/>
    <property type="match status" value="1"/>
</dbReference>
<dbReference type="GO" id="GO:0002224">
    <property type="term" value="P:toll-like receptor signaling pathway"/>
    <property type="evidence" value="ECO:0007669"/>
    <property type="project" value="InterPro"/>
</dbReference>
<dbReference type="InterPro" id="IPR003591">
    <property type="entry name" value="Leu-rich_rpt_typical-subtyp"/>
</dbReference>
<keyword evidence="5 13" id="KW-0812">Transmembrane</keyword>
<evidence type="ECO:0000256" key="2">
    <source>
        <dbReference type="ARBA" id="ARBA00009634"/>
    </source>
</evidence>
<dbReference type="Proteomes" id="UP000807504">
    <property type="component" value="Unassembled WGS sequence"/>
</dbReference>
<dbReference type="GO" id="GO:0005886">
    <property type="term" value="C:plasma membrane"/>
    <property type="evidence" value="ECO:0007669"/>
    <property type="project" value="TreeGrafter"/>
</dbReference>
<evidence type="ECO:0000256" key="8">
    <source>
        <dbReference type="ARBA" id="ARBA00022859"/>
    </source>
</evidence>
<comment type="similarity">
    <text evidence="2">Belongs to the Toll-like receptor family.</text>
</comment>
<organism evidence="16 17">
    <name type="scientific">Argiope bruennichi</name>
    <name type="common">Wasp spider</name>
    <name type="synonym">Aranea bruennichi</name>
    <dbReference type="NCBI Taxonomy" id="94029"/>
    <lineage>
        <taxon>Eukaryota</taxon>
        <taxon>Metazoa</taxon>
        <taxon>Ecdysozoa</taxon>
        <taxon>Arthropoda</taxon>
        <taxon>Chelicerata</taxon>
        <taxon>Arachnida</taxon>
        <taxon>Araneae</taxon>
        <taxon>Araneomorphae</taxon>
        <taxon>Entelegynae</taxon>
        <taxon>Araneoidea</taxon>
        <taxon>Araneidae</taxon>
        <taxon>Argiope</taxon>
    </lineage>
</organism>
<evidence type="ECO:0000256" key="6">
    <source>
        <dbReference type="ARBA" id="ARBA00022729"/>
    </source>
</evidence>
<dbReference type="PROSITE" id="PS51450">
    <property type="entry name" value="LRR"/>
    <property type="match status" value="2"/>
</dbReference>
<evidence type="ECO:0000313" key="17">
    <source>
        <dbReference type="Proteomes" id="UP000807504"/>
    </source>
</evidence>
<keyword evidence="17" id="KW-1185">Reference proteome</keyword>
<evidence type="ECO:0000313" key="16">
    <source>
        <dbReference type="EMBL" id="KAF8782116.1"/>
    </source>
</evidence>
<evidence type="ECO:0000256" key="10">
    <source>
        <dbReference type="ARBA" id="ARBA00023136"/>
    </source>
</evidence>
<dbReference type="GO" id="GO:0004888">
    <property type="term" value="F:transmembrane signaling receptor activity"/>
    <property type="evidence" value="ECO:0007669"/>
    <property type="project" value="InterPro"/>
</dbReference>
<feature type="signal peptide" evidence="14">
    <location>
        <begin position="1"/>
        <end position="24"/>
    </location>
</feature>
<protein>
    <submittedName>
        <fullName evidence="16">Toll-like receptor 8 like protein</fullName>
    </submittedName>
</protein>
<dbReference type="SUPFAM" id="SSF52200">
    <property type="entry name" value="Toll/Interleukin receptor TIR domain"/>
    <property type="match status" value="1"/>
</dbReference>
<dbReference type="SMART" id="SM00369">
    <property type="entry name" value="LRR_TYP"/>
    <property type="match status" value="6"/>
</dbReference>
<keyword evidence="7" id="KW-0677">Repeat</keyword>
<gene>
    <name evidence="16" type="ORF">HNY73_012443</name>
</gene>
<dbReference type="PIRSF" id="PIRSF037595">
    <property type="entry name" value="Toll-like_receptor"/>
    <property type="match status" value="1"/>
</dbReference>
<keyword evidence="9 13" id="KW-1133">Transmembrane helix</keyword>
<evidence type="ECO:0000256" key="9">
    <source>
        <dbReference type="ARBA" id="ARBA00022989"/>
    </source>
</evidence>
<reference evidence="16" key="1">
    <citation type="journal article" date="2020" name="bioRxiv">
        <title>Chromosome-level reference genome of the European wasp spider Argiope bruennichi: a resource for studies on range expansion and evolutionary adaptation.</title>
        <authorList>
            <person name="Sheffer M.M."/>
            <person name="Hoppe A."/>
            <person name="Krehenwinkel H."/>
            <person name="Uhl G."/>
            <person name="Kuss A.W."/>
            <person name="Jensen L."/>
            <person name="Jensen C."/>
            <person name="Gillespie R.G."/>
            <person name="Hoff K.J."/>
            <person name="Prost S."/>
        </authorList>
    </citation>
    <scope>NUCLEOTIDE SEQUENCE</scope>
</reference>
<dbReference type="EMBL" id="JABXBU010001863">
    <property type="protein sequence ID" value="KAF8782116.1"/>
    <property type="molecule type" value="Genomic_DNA"/>
</dbReference>
<dbReference type="InterPro" id="IPR000157">
    <property type="entry name" value="TIR_dom"/>
</dbReference>
<evidence type="ECO:0000256" key="13">
    <source>
        <dbReference type="SAM" id="Phobius"/>
    </source>
</evidence>
<evidence type="ECO:0000256" key="1">
    <source>
        <dbReference type="ARBA" id="ARBA00004479"/>
    </source>
</evidence>
<evidence type="ECO:0000256" key="5">
    <source>
        <dbReference type="ARBA" id="ARBA00022692"/>
    </source>
</evidence>
<evidence type="ECO:0000256" key="3">
    <source>
        <dbReference type="ARBA" id="ARBA00022588"/>
    </source>
</evidence>
<dbReference type="PROSITE" id="PS50104">
    <property type="entry name" value="TIR"/>
    <property type="match status" value="1"/>
</dbReference>
<dbReference type="FunFam" id="3.40.50.10140:FF:000001">
    <property type="entry name" value="Toll-like receptor 2"/>
    <property type="match status" value="1"/>
</dbReference>
<evidence type="ECO:0000256" key="4">
    <source>
        <dbReference type="ARBA" id="ARBA00022614"/>
    </source>
</evidence>
<keyword evidence="10 13" id="KW-0472">Membrane</keyword>
<comment type="caution">
    <text evidence="16">The sequence shown here is derived from an EMBL/GenBank/DDBJ whole genome shotgun (WGS) entry which is preliminary data.</text>
</comment>
<dbReference type="InterPro" id="IPR035897">
    <property type="entry name" value="Toll_tir_struct_dom_sf"/>
</dbReference>
<accession>A0A8T0EUW9</accession>